<evidence type="ECO:0000256" key="3">
    <source>
        <dbReference type="ARBA" id="ARBA00022777"/>
    </source>
</evidence>
<evidence type="ECO:0000256" key="1">
    <source>
        <dbReference type="ARBA" id="ARBA00022679"/>
    </source>
</evidence>
<evidence type="ECO:0000256" key="6">
    <source>
        <dbReference type="SAM" id="Phobius"/>
    </source>
</evidence>
<comment type="caution">
    <text evidence="8">The sequence shown here is derived from an EMBL/GenBank/DDBJ whole genome shotgun (WGS) entry which is preliminary data.</text>
</comment>
<dbReference type="PROSITE" id="PS50011">
    <property type="entry name" value="PROTEIN_KINASE_DOM"/>
    <property type="match status" value="1"/>
</dbReference>
<dbReference type="InterPro" id="IPR011009">
    <property type="entry name" value="Kinase-like_dom_sf"/>
</dbReference>
<dbReference type="InterPro" id="IPR000719">
    <property type="entry name" value="Prot_kinase_dom"/>
</dbReference>
<dbReference type="InterPro" id="IPR017441">
    <property type="entry name" value="Protein_kinase_ATP_BS"/>
</dbReference>
<dbReference type="GO" id="GO:0016301">
    <property type="term" value="F:kinase activity"/>
    <property type="evidence" value="ECO:0007669"/>
    <property type="project" value="UniProtKB-KW"/>
</dbReference>
<feature type="binding site" evidence="5">
    <location>
        <position position="131"/>
    </location>
    <ligand>
        <name>ATP</name>
        <dbReference type="ChEBI" id="CHEBI:30616"/>
    </ligand>
</feature>
<feature type="transmembrane region" description="Helical" evidence="6">
    <location>
        <begin position="425"/>
        <end position="447"/>
    </location>
</feature>
<dbReference type="SUPFAM" id="SSF56112">
    <property type="entry name" value="Protein kinase-like (PK-like)"/>
    <property type="match status" value="1"/>
</dbReference>
<keyword evidence="2 5" id="KW-0547">Nucleotide-binding</keyword>
<keyword evidence="4 5" id="KW-0067">ATP-binding</keyword>
<reference evidence="8 9" key="1">
    <citation type="submission" date="2024-02" db="EMBL/GenBank/DDBJ databases">
        <title>Haloferula sargassicola NBRC 104335.</title>
        <authorList>
            <person name="Ichikawa N."/>
            <person name="Katano-Makiyama Y."/>
            <person name="Hidaka K."/>
        </authorList>
    </citation>
    <scope>NUCLEOTIDE SEQUENCE [LARGE SCALE GENOMIC DNA]</scope>
    <source>
        <strain evidence="8 9">NBRC 104335</strain>
    </source>
</reference>
<evidence type="ECO:0000256" key="2">
    <source>
        <dbReference type="ARBA" id="ARBA00022741"/>
    </source>
</evidence>
<dbReference type="Pfam" id="PF00069">
    <property type="entry name" value="Pkinase"/>
    <property type="match status" value="1"/>
</dbReference>
<dbReference type="PANTHER" id="PTHR43289:SF6">
    <property type="entry name" value="SERINE_THREONINE-PROTEIN KINASE NEKL-3"/>
    <property type="match status" value="1"/>
</dbReference>
<keyword evidence="3 8" id="KW-0418">Kinase</keyword>
<evidence type="ECO:0000256" key="5">
    <source>
        <dbReference type="PROSITE-ProRule" id="PRU10141"/>
    </source>
</evidence>
<dbReference type="PROSITE" id="PS00107">
    <property type="entry name" value="PROTEIN_KINASE_ATP"/>
    <property type="match status" value="1"/>
</dbReference>
<evidence type="ECO:0000256" key="4">
    <source>
        <dbReference type="ARBA" id="ARBA00022840"/>
    </source>
</evidence>
<dbReference type="RefSeq" id="WP_353565193.1">
    <property type="nucleotide sequence ID" value="NZ_BAABRI010000001.1"/>
</dbReference>
<evidence type="ECO:0000313" key="9">
    <source>
        <dbReference type="Proteomes" id="UP001476282"/>
    </source>
</evidence>
<dbReference type="SMART" id="SM00220">
    <property type="entry name" value="S_TKc"/>
    <property type="match status" value="1"/>
</dbReference>
<dbReference type="CDD" id="cd14014">
    <property type="entry name" value="STKc_PknB_like"/>
    <property type="match status" value="1"/>
</dbReference>
<name>A0ABP9UK26_9BACT</name>
<dbReference type="InterPro" id="IPR008271">
    <property type="entry name" value="Ser/Thr_kinase_AS"/>
</dbReference>
<keyword evidence="6" id="KW-1133">Transmembrane helix</keyword>
<sequence length="743" mass="82600">MTGAGEDVALESAIYQMALSIDDPEVCRRFLDRVYASDGPARAEMEALIGSAGGSGRYFSEANEHKQRLAREFADEQGQAGAPAADDVPWEDAPGKWLGGYRLVRRIGAGATGLIYEAEQFQPVRRRVAVKILRHGMDSREILARFEVERQALAMMDHPGIAKVLDAGSTEGERPYLVMELVEGEKITDYCDHRSLGLTERILLFIQVCQAVQHAHQKGIIHRDIKPSNVLVTHRPDDTPFPKIIDFGIAKAADSQRLSKQTVFTSHDQFFGTPVYASPEQLDFACLDIDTRSDVYSLGVLLYELLTSMTPISPPGAVSITRLHEIMQDADFLRPSERLRGLDREELKSIADDRGVDPAQLVHAVRGDLDWIVLRAMEKARSRRYQTVNNLAVELERFLHDQPISARPPSRLYLMRKFVRRNRMAVALSSIIVLLLVAALAGTTTLYNKARQSSAQESRLRQVAEAARAEETRLRIEADGRATVARIAFLLHQGKIDEADRLYRGAPPASVGPSMEAASVFRSLAGWHAEAGRYDQALPCFQLLIQANRFDDPNKIMQGLDLIASGSVLAWLAPEDYRAYRTEVIDTYLPVEGPVEAERLLKFCLLAPISPPEHRKLREVVRQIDFAIPQTPPSWVGLTRSLDLLRSGDCMNSLIEAREALKDAELKRSCEASIHAVMAMAEKGLGQGREAASDLATARRLIQEAHGEDYVGDRKVVVYWFDWMVAKLLVAEAAADVPAGIPQ</sequence>
<accession>A0ABP9UK26</accession>
<evidence type="ECO:0000313" key="8">
    <source>
        <dbReference type="EMBL" id="GAA5481037.1"/>
    </source>
</evidence>
<dbReference type="Proteomes" id="UP001476282">
    <property type="component" value="Unassembled WGS sequence"/>
</dbReference>
<protein>
    <submittedName>
        <fullName evidence="8">Serine/threonine-protein kinase PknD</fullName>
    </submittedName>
</protein>
<keyword evidence="1" id="KW-0808">Transferase</keyword>
<dbReference type="Gene3D" id="1.10.510.10">
    <property type="entry name" value="Transferase(Phosphotransferase) domain 1"/>
    <property type="match status" value="1"/>
</dbReference>
<dbReference type="PANTHER" id="PTHR43289">
    <property type="entry name" value="MITOGEN-ACTIVATED PROTEIN KINASE KINASE KINASE 20-RELATED"/>
    <property type="match status" value="1"/>
</dbReference>
<keyword evidence="6" id="KW-0472">Membrane</keyword>
<keyword evidence="9" id="KW-1185">Reference proteome</keyword>
<proteinExistence type="predicted"/>
<organism evidence="8 9">
    <name type="scientific">Haloferula sargassicola</name>
    <dbReference type="NCBI Taxonomy" id="490096"/>
    <lineage>
        <taxon>Bacteria</taxon>
        <taxon>Pseudomonadati</taxon>
        <taxon>Verrucomicrobiota</taxon>
        <taxon>Verrucomicrobiia</taxon>
        <taxon>Verrucomicrobiales</taxon>
        <taxon>Verrucomicrobiaceae</taxon>
        <taxon>Haloferula</taxon>
    </lineage>
</organism>
<gene>
    <name evidence="8" type="primary">pknD_1</name>
    <name evidence="8" type="ORF">Hsar01_00242</name>
</gene>
<keyword evidence="6" id="KW-0812">Transmembrane</keyword>
<dbReference type="PROSITE" id="PS00108">
    <property type="entry name" value="PROTEIN_KINASE_ST"/>
    <property type="match status" value="1"/>
</dbReference>
<dbReference type="Gene3D" id="3.30.200.20">
    <property type="entry name" value="Phosphorylase Kinase, domain 1"/>
    <property type="match status" value="1"/>
</dbReference>
<dbReference type="EMBL" id="BAABRI010000001">
    <property type="protein sequence ID" value="GAA5481037.1"/>
    <property type="molecule type" value="Genomic_DNA"/>
</dbReference>
<evidence type="ECO:0000259" key="7">
    <source>
        <dbReference type="PROSITE" id="PS50011"/>
    </source>
</evidence>
<feature type="domain" description="Protein kinase" evidence="7">
    <location>
        <begin position="101"/>
        <end position="399"/>
    </location>
</feature>